<dbReference type="GO" id="GO:0008477">
    <property type="term" value="F:purine nucleosidase activity"/>
    <property type="evidence" value="ECO:0007669"/>
    <property type="project" value="TreeGrafter"/>
</dbReference>
<protein>
    <submittedName>
        <fullName evidence="4">Ribonucleoside hydrolase 2</fullName>
    </submittedName>
</protein>
<reference evidence="4 5" key="1">
    <citation type="submission" date="2019-02" db="EMBL/GenBank/DDBJ databases">
        <title>Deep-cultivation of Planctomycetes and their phenomic and genomic characterization uncovers novel biology.</title>
        <authorList>
            <person name="Wiegand S."/>
            <person name="Jogler M."/>
            <person name="Boedeker C."/>
            <person name="Pinto D."/>
            <person name="Vollmers J."/>
            <person name="Rivas-Marin E."/>
            <person name="Kohn T."/>
            <person name="Peeters S.H."/>
            <person name="Heuer A."/>
            <person name="Rast P."/>
            <person name="Oberbeckmann S."/>
            <person name="Bunk B."/>
            <person name="Jeske O."/>
            <person name="Meyerdierks A."/>
            <person name="Storesund J.E."/>
            <person name="Kallscheuer N."/>
            <person name="Luecker S."/>
            <person name="Lage O.M."/>
            <person name="Pohl T."/>
            <person name="Merkel B.J."/>
            <person name="Hornburger P."/>
            <person name="Mueller R.-W."/>
            <person name="Bruemmer F."/>
            <person name="Labrenz M."/>
            <person name="Spormann A.M."/>
            <person name="Op Den Camp H."/>
            <person name="Overmann J."/>
            <person name="Amann R."/>
            <person name="Jetten M.S.M."/>
            <person name="Mascher T."/>
            <person name="Medema M.H."/>
            <person name="Devos D.P."/>
            <person name="Kaster A.-K."/>
            <person name="Ovreas L."/>
            <person name="Rohde M."/>
            <person name="Galperin M.Y."/>
            <person name="Jogler C."/>
        </authorList>
    </citation>
    <scope>NUCLEOTIDE SEQUENCE [LARGE SCALE GENOMIC DNA]</scope>
    <source>
        <strain evidence="4 5">Poly41</strain>
    </source>
</reference>
<dbReference type="PANTHER" id="PTHR12304:SF4">
    <property type="entry name" value="URIDINE NUCLEOSIDASE"/>
    <property type="match status" value="1"/>
</dbReference>
<dbReference type="Pfam" id="PF01156">
    <property type="entry name" value="IU_nuc_hydro"/>
    <property type="match status" value="1"/>
</dbReference>
<evidence type="ECO:0000256" key="2">
    <source>
        <dbReference type="ARBA" id="ARBA00023295"/>
    </source>
</evidence>
<gene>
    <name evidence="4" type="ORF">Poly41_68550</name>
</gene>
<dbReference type="PANTHER" id="PTHR12304">
    <property type="entry name" value="INOSINE-URIDINE PREFERRING NUCLEOSIDE HYDROLASE"/>
    <property type="match status" value="1"/>
</dbReference>
<dbReference type="SUPFAM" id="SSF53590">
    <property type="entry name" value="Nucleoside hydrolase"/>
    <property type="match status" value="1"/>
</dbReference>
<dbReference type="InterPro" id="IPR036452">
    <property type="entry name" value="Ribo_hydro-like"/>
</dbReference>
<dbReference type="EMBL" id="SJPV01000028">
    <property type="protein sequence ID" value="TWU28816.1"/>
    <property type="molecule type" value="Genomic_DNA"/>
</dbReference>
<organism evidence="4 5">
    <name type="scientific">Novipirellula artificiosorum</name>
    <dbReference type="NCBI Taxonomy" id="2528016"/>
    <lineage>
        <taxon>Bacteria</taxon>
        <taxon>Pseudomonadati</taxon>
        <taxon>Planctomycetota</taxon>
        <taxon>Planctomycetia</taxon>
        <taxon>Pirellulales</taxon>
        <taxon>Pirellulaceae</taxon>
        <taxon>Novipirellula</taxon>
    </lineage>
</organism>
<evidence type="ECO:0000313" key="5">
    <source>
        <dbReference type="Proteomes" id="UP000319143"/>
    </source>
</evidence>
<dbReference type="InterPro" id="IPR001910">
    <property type="entry name" value="Inosine/uridine_hydrolase_dom"/>
</dbReference>
<keyword evidence="2" id="KW-0326">Glycosidase</keyword>
<dbReference type="Gene3D" id="3.90.245.10">
    <property type="entry name" value="Ribonucleoside hydrolase-like"/>
    <property type="match status" value="1"/>
</dbReference>
<feature type="domain" description="Inosine/uridine-preferring nucleoside hydrolase" evidence="3">
    <location>
        <begin position="45"/>
        <end position="302"/>
    </location>
</feature>
<proteinExistence type="predicted"/>
<comment type="caution">
    <text evidence="4">The sequence shown here is derived from an EMBL/GenBank/DDBJ whole genome shotgun (WGS) entry which is preliminary data.</text>
</comment>
<evidence type="ECO:0000313" key="4">
    <source>
        <dbReference type="EMBL" id="TWU28816.1"/>
    </source>
</evidence>
<dbReference type="InterPro" id="IPR023186">
    <property type="entry name" value="IUNH"/>
</dbReference>
<evidence type="ECO:0000256" key="1">
    <source>
        <dbReference type="ARBA" id="ARBA00022801"/>
    </source>
</evidence>
<evidence type="ECO:0000259" key="3">
    <source>
        <dbReference type="Pfam" id="PF01156"/>
    </source>
</evidence>
<keyword evidence="5" id="KW-1185">Reference proteome</keyword>
<accession>A0A5C6D0V8</accession>
<dbReference type="Proteomes" id="UP000319143">
    <property type="component" value="Unassembled WGS sequence"/>
</dbReference>
<name>A0A5C6D0V8_9BACT</name>
<dbReference type="GO" id="GO:0005829">
    <property type="term" value="C:cytosol"/>
    <property type="evidence" value="ECO:0007669"/>
    <property type="project" value="TreeGrafter"/>
</dbReference>
<dbReference type="GO" id="GO:0006152">
    <property type="term" value="P:purine nucleoside catabolic process"/>
    <property type="evidence" value="ECO:0007669"/>
    <property type="project" value="TreeGrafter"/>
</dbReference>
<dbReference type="AlphaFoldDB" id="A0A5C6D0V8"/>
<sequence>MTIGTVKTNQKKSIMKPIRLLFTVAFVGLLGAFSSATLQAEKTRVLFDSDANNELDDQHALAYLLFNGDAFEIEGIAVNRTKNGGNVSKHREEAERVVKLCDLHPKVKVYTGANGEFEDIKNNTDQPTYDGKEAVDLIIQRAHATDDRRLVLLPVGKLTTIALALKKDPTIIPRVRIVWLGSNYPEPGEYNQVNDEPSLNSILNTDVDFEIALVRYSKPSGTDAVRATLEEIRTLMPGQGPQVAPPVMGRHGKSFTCFGDYSVDLFENITLHGDPPSRALFDMAAVAIVKNPSWATPRTIPAPILKDGKWVERPENPRKIILWENFDRNAIMQDFYHSMRHYQLTD</sequence>
<keyword evidence="1 4" id="KW-0378">Hydrolase</keyword>